<protein>
    <submittedName>
        <fullName evidence="2">Uncharacterized protein</fullName>
    </submittedName>
</protein>
<proteinExistence type="predicted"/>
<keyword evidence="1" id="KW-0472">Membrane</keyword>
<keyword evidence="3" id="KW-1185">Reference proteome</keyword>
<accession>A0A7S8ECA0</accession>
<name>A0A7S8ECA0_9CHLR</name>
<dbReference type="Proteomes" id="UP000594468">
    <property type="component" value="Chromosome"/>
</dbReference>
<dbReference type="EMBL" id="CP062983">
    <property type="protein sequence ID" value="QPC84281.1"/>
    <property type="molecule type" value="Genomic_DNA"/>
</dbReference>
<gene>
    <name evidence="2" type="ORF">G4Y79_07880</name>
</gene>
<feature type="transmembrane region" description="Helical" evidence="1">
    <location>
        <begin position="21"/>
        <end position="44"/>
    </location>
</feature>
<evidence type="ECO:0000256" key="1">
    <source>
        <dbReference type="SAM" id="Phobius"/>
    </source>
</evidence>
<dbReference type="AlphaFoldDB" id="A0A7S8ECA0"/>
<organism evidence="2 3">
    <name type="scientific">Phototrophicus methaneseepsis</name>
    <dbReference type="NCBI Taxonomy" id="2710758"/>
    <lineage>
        <taxon>Bacteria</taxon>
        <taxon>Bacillati</taxon>
        <taxon>Chloroflexota</taxon>
        <taxon>Candidatus Thermofontia</taxon>
        <taxon>Phototrophicales</taxon>
        <taxon>Phototrophicaceae</taxon>
        <taxon>Phototrophicus</taxon>
    </lineage>
</organism>
<dbReference type="KEGG" id="pmet:G4Y79_07880"/>
<sequence length="67" mass="7315">MPVSQESAYKPKRKNGRSARMIWAIMGVSFILLLGVFLMSQVLVVAHPDLPPPTAISLPTPKPTMTP</sequence>
<dbReference type="RefSeq" id="WP_195172344.1">
    <property type="nucleotide sequence ID" value="NZ_CP062983.1"/>
</dbReference>
<evidence type="ECO:0000313" key="2">
    <source>
        <dbReference type="EMBL" id="QPC84281.1"/>
    </source>
</evidence>
<reference evidence="2 3" key="1">
    <citation type="submission" date="2020-02" db="EMBL/GenBank/DDBJ databases">
        <authorList>
            <person name="Zheng R.K."/>
            <person name="Sun C.M."/>
        </authorList>
    </citation>
    <scope>NUCLEOTIDE SEQUENCE [LARGE SCALE GENOMIC DNA]</scope>
    <source>
        <strain evidence="3">rifampicinis</strain>
    </source>
</reference>
<evidence type="ECO:0000313" key="3">
    <source>
        <dbReference type="Proteomes" id="UP000594468"/>
    </source>
</evidence>
<keyword evidence="1" id="KW-1133">Transmembrane helix</keyword>
<keyword evidence="1" id="KW-0812">Transmembrane</keyword>